<feature type="compositionally biased region" description="Basic residues" evidence="1">
    <location>
        <begin position="176"/>
        <end position="191"/>
    </location>
</feature>
<proteinExistence type="predicted"/>
<organism evidence="3 4">
    <name type="scientific">Sporormia fimetaria CBS 119925</name>
    <dbReference type="NCBI Taxonomy" id="1340428"/>
    <lineage>
        <taxon>Eukaryota</taxon>
        <taxon>Fungi</taxon>
        <taxon>Dikarya</taxon>
        <taxon>Ascomycota</taxon>
        <taxon>Pezizomycotina</taxon>
        <taxon>Dothideomycetes</taxon>
        <taxon>Pleosporomycetidae</taxon>
        <taxon>Pleosporales</taxon>
        <taxon>Sporormiaceae</taxon>
        <taxon>Sporormia</taxon>
    </lineage>
</organism>
<reference evidence="3" key="1">
    <citation type="journal article" date="2020" name="Stud. Mycol.">
        <title>101 Dothideomycetes genomes: a test case for predicting lifestyles and emergence of pathogens.</title>
        <authorList>
            <person name="Haridas S."/>
            <person name="Albert R."/>
            <person name="Binder M."/>
            <person name="Bloem J."/>
            <person name="Labutti K."/>
            <person name="Salamov A."/>
            <person name="Andreopoulos B."/>
            <person name="Baker S."/>
            <person name="Barry K."/>
            <person name="Bills G."/>
            <person name="Bluhm B."/>
            <person name="Cannon C."/>
            <person name="Castanera R."/>
            <person name="Culley D."/>
            <person name="Daum C."/>
            <person name="Ezra D."/>
            <person name="Gonzalez J."/>
            <person name="Henrissat B."/>
            <person name="Kuo A."/>
            <person name="Liang C."/>
            <person name="Lipzen A."/>
            <person name="Lutzoni F."/>
            <person name="Magnuson J."/>
            <person name="Mondo S."/>
            <person name="Nolan M."/>
            <person name="Ohm R."/>
            <person name="Pangilinan J."/>
            <person name="Park H.-J."/>
            <person name="Ramirez L."/>
            <person name="Alfaro M."/>
            <person name="Sun H."/>
            <person name="Tritt A."/>
            <person name="Yoshinaga Y."/>
            <person name="Zwiers L.-H."/>
            <person name="Turgeon B."/>
            <person name="Goodwin S."/>
            <person name="Spatafora J."/>
            <person name="Crous P."/>
            <person name="Grigoriev I."/>
        </authorList>
    </citation>
    <scope>NUCLEOTIDE SEQUENCE</scope>
    <source>
        <strain evidence="3">CBS 119925</strain>
    </source>
</reference>
<keyword evidence="2" id="KW-0472">Membrane</keyword>
<feature type="compositionally biased region" description="Basic and acidic residues" evidence="1">
    <location>
        <begin position="254"/>
        <end position="264"/>
    </location>
</feature>
<keyword evidence="2" id="KW-1133">Transmembrane helix</keyword>
<evidence type="ECO:0000256" key="1">
    <source>
        <dbReference type="SAM" id="MobiDB-lite"/>
    </source>
</evidence>
<keyword evidence="2" id="KW-0812">Transmembrane</keyword>
<gene>
    <name evidence="3" type="ORF">M011DRAFT_462650</name>
</gene>
<feature type="compositionally biased region" description="Acidic residues" evidence="1">
    <location>
        <begin position="239"/>
        <end position="253"/>
    </location>
</feature>
<protein>
    <submittedName>
        <fullName evidence="3">Uncharacterized protein</fullName>
    </submittedName>
</protein>
<sequence length="264" mass="30081">MTALLENPIFLLIVSGVLYFFFFLFIIYLIGLTFLCVHAFREPRLNKRRFSDLNPHLDSPSSCQFQLRNCNNDYKANSNEVVLLAQLQGLGRNVSDLRTLVWKLLDAAETRPSSKFSPYSSFSPCEVYPHYGGPSKGSGRTPKKNCHEEFEQPSDDDDYEYEDEFAEYDDVYDHGKSKKAKRRCGKKKKKSSAAQNENISEQEDSKEKENVDMPPLVLTESQGEPEDPQEEQMKPGNGEQDEPQEDAISDGDVDDGKAKEKKQD</sequence>
<name>A0A6A6UXG3_9PLEO</name>
<dbReference type="AlphaFoldDB" id="A0A6A6UXG3"/>
<evidence type="ECO:0000313" key="3">
    <source>
        <dbReference type="EMBL" id="KAF2742206.1"/>
    </source>
</evidence>
<evidence type="ECO:0000256" key="2">
    <source>
        <dbReference type="SAM" id="Phobius"/>
    </source>
</evidence>
<feature type="compositionally biased region" description="Acidic residues" evidence="1">
    <location>
        <begin position="151"/>
        <end position="170"/>
    </location>
</feature>
<feature type="transmembrane region" description="Helical" evidence="2">
    <location>
        <begin position="12"/>
        <end position="40"/>
    </location>
</feature>
<evidence type="ECO:0000313" key="4">
    <source>
        <dbReference type="Proteomes" id="UP000799440"/>
    </source>
</evidence>
<keyword evidence="4" id="KW-1185">Reference proteome</keyword>
<accession>A0A6A6UXG3</accession>
<dbReference type="Proteomes" id="UP000799440">
    <property type="component" value="Unassembled WGS sequence"/>
</dbReference>
<feature type="region of interest" description="Disordered" evidence="1">
    <location>
        <begin position="133"/>
        <end position="264"/>
    </location>
</feature>
<dbReference type="EMBL" id="MU006613">
    <property type="protein sequence ID" value="KAF2742206.1"/>
    <property type="molecule type" value="Genomic_DNA"/>
</dbReference>